<dbReference type="EMBL" id="CM001748">
    <property type="protein sequence ID" value="KJB56551.1"/>
    <property type="molecule type" value="Genomic_DNA"/>
</dbReference>
<dbReference type="PANTHER" id="PTHR10826">
    <property type="entry name" value="COMPLEMENT COMPONENT 1"/>
    <property type="match status" value="1"/>
</dbReference>
<dbReference type="SUPFAM" id="SSF54529">
    <property type="entry name" value="Mitochondrial glycoprotein MAM33-like"/>
    <property type="match status" value="1"/>
</dbReference>
<keyword evidence="4" id="KW-1185">Reference proteome</keyword>
<evidence type="ECO:0000313" key="4">
    <source>
        <dbReference type="Proteomes" id="UP000032304"/>
    </source>
</evidence>
<evidence type="ECO:0008006" key="6">
    <source>
        <dbReference type="Google" id="ProtNLM"/>
    </source>
</evidence>
<dbReference type="Gramene" id="KJB56551">
    <property type="protein sequence ID" value="KJB56551"/>
    <property type="gene ID" value="B456_009G124700"/>
</dbReference>
<evidence type="ECO:0000313" key="2">
    <source>
        <dbReference type="EMBL" id="KJB56551.1"/>
    </source>
</evidence>
<dbReference type="Pfam" id="PF02330">
    <property type="entry name" value="MAM33"/>
    <property type="match status" value="1"/>
</dbReference>
<reference evidence="3 5" key="2">
    <citation type="journal article" date="2019" name="Genome Biol. Evol.">
        <title>Insights into the evolution of the New World diploid cottons (Gossypium, subgenus Houzingenia) based on genome sequencing.</title>
        <authorList>
            <person name="Grover C.E."/>
            <person name="Arick M.A. 2nd"/>
            <person name="Thrash A."/>
            <person name="Conover J.L."/>
            <person name="Sanders W.S."/>
            <person name="Peterson D.G."/>
            <person name="Frelichowski J.E."/>
            <person name="Scheffler J.A."/>
            <person name="Scheffler B.E."/>
            <person name="Wendel J.F."/>
        </authorList>
    </citation>
    <scope>NUCLEOTIDE SEQUENCE [LARGE SCALE GENOMIC DNA]</scope>
    <source>
        <strain evidence="3">8</strain>
        <tissue evidence="3">Leaf</tissue>
    </source>
</reference>
<protein>
    <recommendedName>
        <fullName evidence="6">Mitochondrial glycoprotein</fullName>
    </recommendedName>
</protein>
<accession>A0A0D2TP94</accession>
<dbReference type="Proteomes" id="UP000032304">
    <property type="component" value="Chromosome 9"/>
</dbReference>
<evidence type="ECO:0000313" key="5">
    <source>
        <dbReference type="Proteomes" id="UP000593578"/>
    </source>
</evidence>
<dbReference type="InterPro" id="IPR036561">
    <property type="entry name" value="MAM33_sf"/>
</dbReference>
<gene>
    <name evidence="2" type="ORF">B456_009G124700</name>
    <name evidence="3" type="ORF">Gorai_011704</name>
</gene>
<dbReference type="Gene3D" id="3.10.280.10">
    <property type="entry name" value="Mitochondrial glycoprotein"/>
    <property type="match status" value="1"/>
</dbReference>
<dbReference type="AlphaFoldDB" id="A0A0D2TP94"/>
<evidence type="ECO:0000313" key="3">
    <source>
        <dbReference type="EMBL" id="MBA0594813.1"/>
    </source>
</evidence>
<dbReference type="FunFam" id="3.10.280.10:FF:000003">
    <property type="entry name" value="Mitochondrial glycoprotein"/>
    <property type="match status" value="1"/>
</dbReference>
<reference evidence="3" key="3">
    <citation type="submission" date="2020-04" db="EMBL/GenBank/DDBJ databases">
        <authorList>
            <person name="Grover C.E."/>
            <person name="Arick M.A. II"/>
            <person name="Thrash A."/>
            <person name="Conover J.L."/>
            <person name="Sanders W.S."/>
            <person name="Peterson D.G."/>
            <person name="Scheffler J.A."/>
            <person name="Scheffler B.E."/>
            <person name="Wendel J.F."/>
        </authorList>
    </citation>
    <scope>NUCLEOTIDE SEQUENCE</scope>
    <source>
        <strain evidence="3">8</strain>
        <tissue evidence="3">Leaf</tissue>
    </source>
</reference>
<dbReference type="PANTHER" id="PTHR10826:SF36">
    <property type="entry name" value="OS08G0439900 PROTEIN"/>
    <property type="match status" value="1"/>
</dbReference>
<feature type="region of interest" description="Disordered" evidence="1">
    <location>
        <begin position="1"/>
        <end position="29"/>
    </location>
</feature>
<dbReference type="Proteomes" id="UP000593578">
    <property type="component" value="Unassembled WGS sequence"/>
</dbReference>
<feature type="compositionally biased region" description="Polar residues" evidence="1">
    <location>
        <begin position="7"/>
        <end position="28"/>
    </location>
</feature>
<dbReference type="OMA" id="MAWLIRP"/>
<evidence type="ECO:0000256" key="1">
    <source>
        <dbReference type="SAM" id="MobiDB-lite"/>
    </source>
</evidence>
<dbReference type="STRING" id="29730.A0A0D2TP94"/>
<sequence>MLKPQSGILNLNPNENPSPKKQQRSRQAASMAWLIRPLRRTLFSPSLRTALLRQHPNSTSFSNSRDYISDMRKSAFQDNILRLLRKEIQYEHDHCPPKQPTTRFNSFTVDDRSGEQWIRLKRKFREKEDITIDVTMFDGSVPVPDSGQVQSDEQLHITFIVNISKGDDSDVLEIVCSAWPNTIDIQKFYVRGCNRTANHPYTGPEFKELDEQLQDSLYEFLEERSINDGLAIFLHEYMKNKDKTEFIRWLQTVKSHIEKK</sequence>
<proteinExistence type="predicted"/>
<name>A0A0D2TP94_GOSRA</name>
<dbReference type="InterPro" id="IPR003428">
    <property type="entry name" value="MAM33"/>
</dbReference>
<dbReference type="eggNOG" id="KOG2536">
    <property type="taxonomic scope" value="Eukaryota"/>
</dbReference>
<organism evidence="2 4">
    <name type="scientific">Gossypium raimondii</name>
    <name type="common">Peruvian cotton</name>
    <name type="synonym">Gossypium klotzschianum subsp. raimondii</name>
    <dbReference type="NCBI Taxonomy" id="29730"/>
    <lineage>
        <taxon>Eukaryota</taxon>
        <taxon>Viridiplantae</taxon>
        <taxon>Streptophyta</taxon>
        <taxon>Embryophyta</taxon>
        <taxon>Tracheophyta</taxon>
        <taxon>Spermatophyta</taxon>
        <taxon>Magnoliopsida</taxon>
        <taxon>eudicotyledons</taxon>
        <taxon>Gunneridae</taxon>
        <taxon>Pentapetalae</taxon>
        <taxon>rosids</taxon>
        <taxon>malvids</taxon>
        <taxon>Malvales</taxon>
        <taxon>Malvaceae</taxon>
        <taxon>Malvoideae</taxon>
        <taxon>Gossypium</taxon>
    </lineage>
</organism>
<dbReference type="EMBL" id="JABEZZ010000009">
    <property type="protein sequence ID" value="MBA0594813.1"/>
    <property type="molecule type" value="Genomic_DNA"/>
</dbReference>
<dbReference type="GO" id="GO:0005759">
    <property type="term" value="C:mitochondrial matrix"/>
    <property type="evidence" value="ECO:0007669"/>
    <property type="project" value="InterPro"/>
</dbReference>
<reference evidence="2 4" key="1">
    <citation type="journal article" date="2012" name="Nature">
        <title>Repeated polyploidization of Gossypium genomes and the evolution of spinnable cotton fibres.</title>
        <authorList>
            <person name="Paterson A.H."/>
            <person name="Wendel J.F."/>
            <person name="Gundlach H."/>
            <person name="Guo H."/>
            <person name="Jenkins J."/>
            <person name="Jin D."/>
            <person name="Llewellyn D."/>
            <person name="Showmaker K.C."/>
            <person name="Shu S."/>
            <person name="Udall J."/>
            <person name="Yoo M.J."/>
            <person name="Byers R."/>
            <person name="Chen W."/>
            <person name="Doron-Faigenboim A."/>
            <person name="Duke M.V."/>
            <person name="Gong L."/>
            <person name="Grimwood J."/>
            <person name="Grover C."/>
            <person name="Grupp K."/>
            <person name="Hu G."/>
            <person name="Lee T.H."/>
            <person name="Li J."/>
            <person name="Lin L."/>
            <person name="Liu T."/>
            <person name="Marler B.S."/>
            <person name="Page J.T."/>
            <person name="Roberts A.W."/>
            <person name="Romanel E."/>
            <person name="Sanders W.S."/>
            <person name="Szadkowski E."/>
            <person name="Tan X."/>
            <person name="Tang H."/>
            <person name="Xu C."/>
            <person name="Wang J."/>
            <person name="Wang Z."/>
            <person name="Zhang D."/>
            <person name="Zhang L."/>
            <person name="Ashrafi H."/>
            <person name="Bedon F."/>
            <person name="Bowers J.E."/>
            <person name="Brubaker C.L."/>
            <person name="Chee P.W."/>
            <person name="Das S."/>
            <person name="Gingle A.R."/>
            <person name="Haigler C.H."/>
            <person name="Harker D."/>
            <person name="Hoffmann L.V."/>
            <person name="Hovav R."/>
            <person name="Jones D.C."/>
            <person name="Lemke C."/>
            <person name="Mansoor S."/>
            <person name="ur Rahman M."/>
            <person name="Rainville L.N."/>
            <person name="Rambani A."/>
            <person name="Reddy U.K."/>
            <person name="Rong J.K."/>
            <person name="Saranga Y."/>
            <person name="Scheffler B.E."/>
            <person name="Scheffler J.A."/>
            <person name="Stelly D.M."/>
            <person name="Triplett B.A."/>
            <person name="Van Deynze A."/>
            <person name="Vaslin M.F."/>
            <person name="Waghmare V.N."/>
            <person name="Walford S.A."/>
            <person name="Wright R.J."/>
            <person name="Zaki E.A."/>
            <person name="Zhang T."/>
            <person name="Dennis E.S."/>
            <person name="Mayer K.F."/>
            <person name="Peterson D.G."/>
            <person name="Rokhsar D.S."/>
            <person name="Wang X."/>
            <person name="Schmutz J."/>
        </authorList>
    </citation>
    <scope>NUCLEOTIDE SEQUENCE [LARGE SCALE GENOMIC DNA]</scope>
</reference>